<gene>
    <name evidence="1" type="ORF">ACN38_g7696</name>
</gene>
<dbReference type="Proteomes" id="UP000037696">
    <property type="component" value="Unassembled WGS sequence"/>
</dbReference>
<accession>A0A0M8P6J6</accession>
<organism evidence="1 2">
    <name type="scientific">Penicillium nordicum</name>
    <dbReference type="NCBI Taxonomy" id="229535"/>
    <lineage>
        <taxon>Eukaryota</taxon>
        <taxon>Fungi</taxon>
        <taxon>Dikarya</taxon>
        <taxon>Ascomycota</taxon>
        <taxon>Pezizomycotina</taxon>
        <taxon>Eurotiomycetes</taxon>
        <taxon>Eurotiomycetidae</taxon>
        <taxon>Eurotiales</taxon>
        <taxon>Aspergillaceae</taxon>
        <taxon>Penicillium</taxon>
    </lineage>
</organism>
<proteinExistence type="predicted"/>
<dbReference type="EMBL" id="LHQQ01000132">
    <property type="protein sequence ID" value="KOS41420.1"/>
    <property type="molecule type" value="Genomic_DNA"/>
</dbReference>
<keyword evidence="2" id="KW-1185">Reference proteome</keyword>
<comment type="caution">
    <text evidence="1">The sequence shown here is derived from an EMBL/GenBank/DDBJ whole genome shotgun (WGS) entry which is preliminary data.</text>
</comment>
<evidence type="ECO:0000313" key="1">
    <source>
        <dbReference type="EMBL" id="KOS41420.1"/>
    </source>
</evidence>
<reference evidence="1 2" key="1">
    <citation type="submission" date="2015-08" db="EMBL/GenBank/DDBJ databases">
        <title>Genome sequencing of Penicillium nordicum.</title>
        <authorList>
            <person name="Nguyen H.D."/>
            <person name="Seifert K.A."/>
        </authorList>
    </citation>
    <scope>NUCLEOTIDE SEQUENCE [LARGE SCALE GENOMIC DNA]</scope>
    <source>
        <strain evidence="1 2">DAOMC 185683</strain>
    </source>
</reference>
<sequence length="83" mass="9180">MQFLKNPGLFPRDRKTSTPVANQIKGCDARPMGGTKIETSFNIGVSRHVQFEINVLKGSRSHLYTSQTNITPGIFPFSTARPS</sequence>
<protein>
    <submittedName>
        <fullName evidence="1">Uncharacterized protein</fullName>
    </submittedName>
</protein>
<dbReference type="AlphaFoldDB" id="A0A0M8P6J6"/>
<evidence type="ECO:0000313" key="2">
    <source>
        <dbReference type="Proteomes" id="UP000037696"/>
    </source>
</evidence>
<name>A0A0M8P6J6_9EURO</name>